<dbReference type="Gene3D" id="3.40.50.620">
    <property type="entry name" value="HUPs"/>
    <property type="match status" value="1"/>
</dbReference>
<organism evidence="1 2">
    <name type="scientific">Naasia aerilata</name>
    <dbReference type="NCBI Taxonomy" id="1162966"/>
    <lineage>
        <taxon>Bacteria</taxon>
        <taxon>Bacillati</taxon>
        <taxon>Actinomycetota</taxon>
        <taxon>Actinomycetes</taxon>
        <taxon>Micrococcales</taxon>
        <taxon>Microbacteriaceae</taxon>
        <taxon>Naasia</taxon>
    </lineage>
</organism>
<dbReference type="InterPro" id="IPR014729">
    <property type="entry name" value="Rossmann-like_a/b/a_fold"/>
</dbReference>
<proteinExistence type="predicted"/>
<dbReference type="Proteomes" id="UP001321498">
    <property type="component" value="Chromosome"/>
</dbReference>
<evidence type="ECO:0008006" key="3">
    <source>
        <dbReference type="Google" id="ProtNLM"/>
    </source>
</evidence>
<sequence length="425" mass="45517">MTSAAGNFSVQVEGTGAPEEVGVTRLSWPSHPGHTGSVVSDLGWDMRPLSGVSAEVADLVHLAGAAYMADRLTPRGARFSRDMTLTVAVLAPDSWTEDVVYAVAQLLAWLTGDVWTLRTIASADTPREAPLDVADHSPVSLLSGGLDSFLGAIVLGSERGTPRFLGHKDSATSIRAAQGAVWDWLSKAFAPAPSYKRIELAQAGRRLEASSRSRAFMFMSLGVALAASTGSNQLVVPENGFTSINLPLRPNRGGALSTRSTHPDTFRRFGEILRELGIDVAITNPFEWLTKGEAMLHVRALLPPAGWEAAAGLTISCSKLGGNWFTGSPNLNCGLCVPCMVRRATFVRAETVDHSEYLFQSLTGSNLDRLVDARRGDIEAVKYAIQIGVDINGIDSGTWPADIDLDRVEDLVKRGLNELALLDLP</sequence>
<evidence type="ECO:0000313" key="2">
    <source>
        <dbReference type="Proteomes" id="UP001321498"/>
    </source>
</evidence>
<accession>A0ABN6XJZ0</accession>
<dbReference type="EMBL" id="AP027731">
    <property type="protein sequence ID" value="BDZ45244.1"/>
    <property type="molecule type" value="Genomic_DNA"/>
</dbReference>
<protein>
    <recommendedName>
        <fullName evidence="3">Queuosine biosynthesis protein queC</fullName>
    </recommendedName>
</protein>
<reference evidence="2" key="1">
    <citation type="journal article" date="2019" name="Int. J. Syst. Evol. Microbiol.">
        <title>The Global Catalogue of Microorganisms (GCM) 10K type strain sequencing project: providing services to taxonomists for standard genome sequencing and annotation.</title>
        <authorList>
            <consortium name="The Broad Institute Genomics Platform"/>
            <consortium name="The Broad Institute Genome Sequencing Center for Infectious Disease"/>
            <person name="Wu L."/>
            <person name="Ma J."/>
        </authorList>
    </citation>
    <scope>NUCLEOTIDE SEQUENCE [LARGE SCALE GENOMIC DNA]</scope>
    <source>
        <strain evidence="2">NBRC 108725</strain>
    </source>
</reference>
<keyword evidence="2" id="KW-1185">Reference proteome</keyword>
<name>A0ABN6XJZ0_9MICO</name>
<evidence type="ECO:0000313" key="1">
    <source>
        <dbReference type="EMBL" id="BDZ45244.1"/>
    </source>
</evidence>
<gene>
    <name evidence="1" type="ORF">GCM10025866_11530</name>
</gene>